<organism evidence="11 12">
    <name type="scientific">Knoellia locipacati</name>
    <dbReference type="NCBI Taxonomy" id="882824"/>
    <lineage>
        <taxon>Bacteria</taxon>
        <taxon>Bacillati</taxon>
        <taxon>Actinomycetota</taxon>
        <taxon>Actinomycetes</taxon>
        <taxon>Micrococcales</taxon>
        <taxon>Intrasporangiaceae</taxon>
        <taxon>Knoellia</taxon>
    </lineage>
</organism>
<feature type="transmembrane region" description="Helical" evidence="8">
    <location>
        <begin position="312"/>
        <end position="337"/>
    </location>
</feature>
<dbReference type="EMBL" id="BKBA01000004">
    <property type="protein sequence ID" value="GEQ13230.1"/>
    <property type="molecule type" value="Genomic_DNA"/>
</dbReference>
<dbReference type="Gene3D" id="1.10.3720.10">
    <property type="entry name" value="MetI-like"/>
    <property type="match status" value="2"/>
</dbReference>
<feature type="transmembrane region" description="Helical" evidence="8">
    <location>
        <begin position="538"/>
        <end position="561"/>
    </location>
</feature>
<keyword evidence="4" id="KW-0997">Cell inner membrane</keyword>
<keyword evidence="3" id="KW-1003">Cell membrane</keyword>
<feature type="transmembrane region" description="Helical" evidence="8">
    <location>
        <begin position="357"/>
        <end position="378"/>
    </location>
</feature>
<feature type="transmembrane region" description="Helical" evidence="8">
    <location>
        <begin position="117"/>
        <end position="141"/>
    </location>
</feature>
<dbReference type="InterPro" id="IPR000515">
    <property type="entry name" value="MetI-like"/>
</dbReference>
<dbReference type="GO" id="GO:0055085">
    <property type="term" value="P:transmembrane transport"/>
    <property type="evidence" value="ECO:0007669"/>
    <property type="project" value="InterPro"/>
</dbReference>
<proteinExistence type="inferred from homology"/>
<evidence type="ECO:0000256" key="1">
    <source>
        <dbReference type="ARBA" id="ARBA00004429"/>
    </source>
</evidence>
<feature type="transmembrane region" description="Helical" evidence="8">
    <location>
        <begin position="399"/>
        <end position="419"/>
    </location>
</feature>
<dbReference type="CDD" id="cd06261">
    <property type="entry name" value="TM_PBP2"/>
    <property type="match status" value="2"/>
</dbReference>
<dbReference type="Pfam" id="PF00528">
    <property type="entry name" value="BPD_transp_1"/>
    <property type="match status" value="2"/>
</dbReference>
<reference evidence="11 12" key="1">
    <citation type="submission" date="2019-07" db="EMBL/GenBank/DDBJ databases">
        <title>Whole genome shotgun sequence of Knoellia locipacati NBRC 109775.</title>
        <authorList>
            <person name="Hosoyama A."/>
            <person name="Uohara A."/>
            <person name="Ohji S."/>
            <person name="Ichikawa N."/>
        </authorList>
    </citation>
    <scope>NUCLEOTIDE SEQUENCE [LARGE SCALE GENOMIC DNA]</scope>
    <source>
        <strain evidence="11 12">NBRC 109775</strain>
    </source>
</reference>
<dbReference type="PANTHER" id="PTHR43357">
    <property type="entry name" value="INNER MEMBRANE ABC TRANSPORTER PERMEASE PROTEIN YDCV"/>
    <property type="match status" value="1"/>
</dbReference>
<evidence type="ECO:0000256" key="2">
    <source>
        <dbReference type="ARBA" id="ARBA00022448"/>
    </source>
</evidence>
<dbReference type="InterPro" id="IPR035906">
    <property type="entry name" value="MetI-like_sf"/>
</dbReference>
<gene>
    <name evidence="11" type="ORF">KLO01_12770</name>
</gene>
<keyword evidence="7 8" id="KW-0472">Membrane</keyword>
<feature type="transmembrane region" description="Helical" evidence="8">
    <location>
        <begin position="83"/>
        <end position="105"/>
    </location>
</feature>
<feature type="compositionally biased region" description="Basic and acidic residues" evidence="9">
    <location>
        <begin position="1"/>
        <end position="29"/>
    </location>
</feature>
<feature type="region of interest" description="Disordered" evidence="9">
    <location>
        <begin position="1"/>
        <end position="32"/>
    </location>
</feature>
<sequence length="575" mass="60139">MSAEVENARPDAGGRPDAGERPRAGDSRAARLSGTGRPWWSALVVVIALVVSVPVVSVLVQALASAGDLALPGNLGEMVVTTVALLALVGLGTSVLGVGLAWLVTAYDFPGRRLFSWMLVLPLAMPAYVLGFLFLSTFGPAGGPAHASRSVFGGSSVVELLSGWMGAPVVLSLTLYPYVYLLARAAFRGQGQVTWDAARMLGATPWRAFRQVLLPLARPALAGGLAVVMMETLTDFATVQYFGVRTVSVGVYLTWKGTFDFASAAQLSVLVLAFAVMVLTGERLLRGGARYDARGSHRPPASPTVLTGAGRWWAFAAAASVLAAGFVLPVLQLLWWAVTATLADSSSLSTGRFATNLTNSAVMAALAALACVTLALLVTHGVRMTGGRLARTAAQLTTFGYAVPGAVIGIGVLVSFAALDRSLEALGVPGGTGLVVTGSVIGLLASYVVRFLAPAYQAVDASFATISPSVTNSAFSLGASPLRVLRRVHLPLSRSGIAVALVLVAVDAVKELPLVLLLRPFGFTTVSVWVYELANENFWEQAALPALLIVALAIIPVWFLVRQVRLAEPHRQVTS</sequence>
<comment type="caution">
    <text evidence="11">The sequence shown here is derived from an EMBL/GenBank/DDBJ whole genome shotgun (WGS) entry which is preliminary data.</text>
</comment>
<feature type="domain" description="ABC transmembrane type-1" evidence="10">
    <location>
        <begin position="357"/>
        <end position="560"/>
    </location>
</feature>
<evidence type="ECO:0000256" key="5">
    <source>
        <dbReference type="ARBA" id="ARBA00022692"/>
    </source>
</evidence>
<keyword evidence="12" id="KW-1185">Reference proteome</keyword>
<feature type="transmembrane region" description="Helical" evidence="8">
    <location>
        <begin position="431"/>
        <end position="453"/>
    </location>
</feature>
<evidence type="ECO:0000256" key="9">
    <source>
        <dbReference type="SAM" id="MobiDB-lite"/>
    </source>
</evidence>
<dbReference type="OrthoDB" id="9808619at2"/>
<dbReference type="PROSITE" id="PS50928">
    <property type="entry name" value="ABC_TM1"/>
    <property type="match status" value="2"/>
</dbReference>
<feature type="transmembrane region" description="Helical" evidence="8">
    <location>
        <begin position="496"/>
        <end position="518"/>
    </location>
</feature>
<dbReference type="SUPFAM" id="SSF161098">
    <property type="entry name" value="MetI-like"/>
    <property type="match status" value="2"/>
</dbReference>
<evidence type="ECO:0000256" key="3">
    <source>
        <dbReference type="ARBA" id="ARBA00022475"/>
    </source>
</evidence>
<evidence type="ECO:0000256" key="8">
    <source>
        <dbReference type="RuleBase" id="RU363032"/>
    </source>
</evidence>
<evidence type="ECO:0000256" key="7">
    <source>
        <dbReference type="ARBA" id="ARBA00023136"/>
    </source>
</evidence>
<dbReference type="AlphaFoldDB" id="A0A512SZ45"/>
<dbReference type="PANTHER" id="PTHR43357:SF3">
    <property type="entry name" value="FE(3+)-TRANSPORT SYSTEM PERMEASE PROTEIN FBPB 2"/>
    <property type="match status" value="1"/>
</dbReference>
<keyword evidence="5 8" id="KW-0812">Transmembrane</keyword>
<feature type="transmembrane region" description="Helical" evidence="8">
    <location>
        <begin position="220"/>
        <end position="241"/>
    </location>
</feature>
<keyword evidence="2 8" id="KW-0813">Transport</keyword>
<evidence type="ECO:0000313" key="12">
    <source>
        <dbReference type="Proteomes" id="UP000321793"/>
    </source>
</evidence>
<name>A0A512SZ45_9MICO</name>
<feature type="domain" description="ABC transmembrane type-1" evidence="10">
    <location>
        <begin position="79"/>
        <end position="280"/>
    </location>
</feature>
<evidence type="ECO:0000313" key="11">
    <source>
        <dbReference type="EMBL" id="GEQ13230.1"/>
    </source>
</evidence>
<feature type="transmembrane region" description="Helical" evidence="8">
    <location>
        <begin position="161"/>
        <end position="183"/>
    </location>
</feature>
<accession>A0A512SZ45</accession>
<dbReference type="RefSeq" id="WP_147063329.1">
    <property type="nucleotide sequence ID" value="NZ_BAABDN010000001.1"/>
</dbReference>
<protein>
    <submittedName>
        <fullName evidence="11">ABC transporter permease</fullName>
    </submittedName>
</protein>
<feature type="transmembrane region" description="Helical" evidence="8">
    <location>
        <begin position="39"/>
        <end position="63"/>
    </location>
</feature>
<feature type="transmembrane region" description="Helical" evidence="8">
    <location>
        <begin position="261"/>
        <end position="280"/>
    </location>
</feature>
<evidence type="ECO:0000259" key="10">
    <source>
        <dbReference type="PROSITE" id="PS50928"/>
    </source>
</evidence>
<comment type="similarity">
    <text evidence="8">Belongs to the binding-protein-dependent transport system permease family.</text>
</comment>
<dbReference type="GO" id="GO:0005886">
    <property type="term" value="C:plasma membrane"/>
    <property type="evidence" value="ECO:0007669"/>
    <property type="project" value="UniProtKB-SubCell"/>
</dbReference>
<evidence type="ECO:0000256" key="6">
    <source>
        <dbReference type="ARBA" id="ARBA00022989"/>
    </source>
</evidence>
<dbReference type="Proteomes" id="UP000321793">
    <property type="component" value="Unassembled WGS sequence"/>
</dbReference>
<keyword evidence="6 8" id="KW-1133">Transmembrane helix</keyword>
<comment type="subcellular location">
    <subcellularLocation>
        <location evidence="1">Cell inner membrane</location>
        <topology evidence="1">Multi-pass membrane protein</topology>
    </subcellularLocation>
    <subcellularLocation>
        <location evidence="8">Cell membrane</location>
        <topology evidence="8">Multi-pass membrane protein</topology>
    </subcellularLocation>
</comment>
<evidence type="ECO:0000256" key="4">
    <source>
        <dbReference type="ARBA" id="ARBA00022519"/>
    </source>
</evidence>